<evidence type="ECO:0000313" key="1">
    <source>
        <dbReference type="EMBL" id="CAB4154252.1"/>
    </source>
</evidence>
<name>A0A6J5N759_9CAUD</name>
<proteinExistence type="predicted"/>
<dbReference type="GO" id="GO:0043565">
    <property type="term" value="F:sequence-specific DNA binding"/>
    <property type="evidence" value="ECO:0007669"/>
    <property type="project" value="InterPro"/>
</dbReference>
<reference evidence="1" key="1">
    <citation type="submission" date="2020-04" db="EMBL/GenBank/DDBJ databases">
        <authorList>
            <person name="Chiriac C."/>
            <person name="Salcher M."/>
            <person name="Ghai R."/>
            <person name="Kavagutti S V."/>
        </authorList>
    </citation>
    <scope>NUCLEOTIDE SEQUENCE</scope>
</reference>
<dbReference type="EMBL" id="LR796610">
    <property type="protein sequence ID" value="CAB4154252.1"/>
    <property type="molecule type" value="Genomic_DNA"/>
</dbReference>
<accession>A0A6J5N759</accession>
<gene>
    <name evidence="1" type="ORF">UFOVP633_42</name>
</gene>
<dbReference type="SUPFAM" id="SSF48295">
    <property type="entry name" value="TrpR-like"/>
    <property type="match status" value="1"/>
</dbReference>
<dbReference type="InterPro" id="IPR010921">
    <property type="entry name" value="Trp_repressor/repl_initiator"/>
</dbReference>
<organism evidence="1">
    <name type="scientific">uncultured Caudovirales phage</name>
    <dbReference type="NCBI Taxonomy" id="2100421"/>
    <lineage>
        <taxon>Viruses</taxon>
        <taxon>Duplodnaviria</taxon>
        <taxon>Heunggongvirae</taxon>
        <taxon>Uroviricota</taxon>
        <taxon>Caudoviricetes</taxon>
        <taxon>Peduoviridae</taxon>
        <taxon>Maltschvirus</taxon>
        <taxon>Maltschvirus maltsch</taxon>
    </lineage>
</organism>
<sequence length="146" mass="17649">MKNFDMTFIQKLIDKYELKDRSRKRQKVYQRNFILAMMYRHLKNYTLVGNHFGLKHCSVMHSVKMHNEWTLNNDRLYLGLINDIKAEYLLFSKHHFYSNKVNCNVIEHDGEFVVMNIKFVAKDFGLEDGMVDKETFIKLFDHEYTK</sequence>
<protein>
    <submittedName>
        <fullName evidence="1">Chromosomal replication initiator, DnaA C-terminal</fullName>
    </submittedName>
</protein>
<dbReference type="Gene3D" id="1.10.1750.10">
    <property type="match status" value="1"/>
</dbReference>